<organism evidence="2 3">
    <name type="scientific">Streptomyces griseus</name>
    <dbReference type="NCBI Taxonomy" id="1911"/>
    <lineage>
        <taxon>Bacteria</taxon>
        <taxon>Bacillati</taxon>
        <taxon>Actinomycetota</taxon>
        <taxon>Actinomycetes</taxon>
        <taxon>Kitasatosporales</taxon>
        <taxon>Streptomycetaceae</taxon>
        <taxon>Streptomyces</taxon>
    </lineage>
</organism>
<name>A0A380MME6_STRGR</name>
<evidence type="ECO:0000259" key="1">
    <source>
        <dbReference type="PROSITE" id="PS50943"/>
    </source>
</evidence>
<dbReference type="AlphaFoldDB" id="A0A380MME6"/>
<dbReference type="PROSITE" id="PS50943">
    <property type="entry name" value="HTH_CROC1"/>
    <property type="match status" value="1"/>
</dbReference>
<dbReference type="EMBL" id="UHID01000001">
    <property type="protein sequence ID" value="SUO93799.1"/>
    <property type="molecule type" value="Genomic_DNA"/>
</dbReference>
<dbReference type="InterPro" id="IPR043917">
    <property type="entry name" value="DUF5753"/>
</dbReference>
<dbReference type="SMART" id="SM00530">
    <property type="entry name" value="HTH_XRE"/>
    <property type="match status" value="1"/>
</dbReference>
<dbReference type="Proteomes" id="UP000254150">
    <property type="component" value="Unassembled WGS sequence"/>
</dbReference>
<dbReference type="InterPro" id="IPR010982">
    <property type="entry name" value="Lambda_DNA-bd_dom_sf"/>
</dbReference>
<dbReference type="SUPFAM" id="SSF47413">
    <property type="entry name" value="lambda repressor-like DNA-binding domains"/>
    <property type="match status" value="1"/>
</dbReference>
<sequence>MPARKSTGTADAKQVLVKELQRLREASGFSYRELAELTNYDASYLQRLHTGESNGSPEALAALDNVYSTGHLRGLWELSKSAGFTKYFRKFATLEAQAISRADYHASLIPGILQTAAYARELLRTHPHRSDEEAEAMVELRMERQANLFGAEAIIARIVIDELALLRPLGDSAAWADQLDHLMDCAQRPNLTLQILPSNAGAHYLVGGGVSLLWLPAGKCVAQMEGTSTGQLVDDPLDIEVTRLGYDQIRDRSLSPVESLNVLKKLREGTPRCNEV</sequence>
<dbReference type="InterPro" id="IPR001387">
    <property type="entry name" value="Cro/C1-type_HTH"/>
</dbReference>
<accession>A0A380MME6</accession>
<evidence type="ECO:0000313" key="3">
    <source>
        <dbReference type="Proteomes" id="UP000254150"/>
    </source>
</evidence>
<dbReference type="CDD" id="cd00093">
    <property type="entry name" value="HTH_XRE"/>
    <property type="match status" value="1"/>
</dbReference>
<dbReference type="Gene3D" id="1.10.260.40">
    <property type="entry name" value="lambda repressor-like DNA-binding domains"/>
    <property type="match status" value="1"/>
</dbReference>
<feature type="domain" description="HTH cro/C1-type" evidence="1">
    <location>
        <begin position="20"/>
        <end position="72"/>
    </location>
</feature>
<evidence type="ECO:0000313" key="2">
    <source>
        <dbReference type="EMBL" id="SUO93799.1"/>
    </source>
</evidence>
<proteinExistence type="predicted"/>
<reference evidence="2 3" key="1">
    <citation type="submission" date="2018-06" db="EMBL/GenBank/DDBJ databases">
        <authorList>
            <consortium name="Pathogen Informatics"/>
            <person name="Doyle S."/>
        </authorList>
    </citation>
    <scope>NUCLEOTIDE SEQUENCE [LARGE SCALE GENOMIC DNA]</scope>
    <source>
        <strain evidence="2 3">NCTC7807</strain>
    </source>
</reference>
<protein>
    <submittedName>
        <fullName evidence="2">Transcriptional regulator, XRE family</fullName>
    </submittedName>
</protein>
<dbReference type="Pfam" id="PF13560">
    <property type="entry name" value="HTH_31"/>
    <property type="match status" value="1"/>
</dbReference>
<dbReference type="Pfam" id="PF19054">
    <property type="entry name" value="DUF5753"/>
    <property type="match status" value="1"/>
</dbReference>
<dbReference type="RefSeq" id="WP_115067807.1">
    <property type="nucleotide sequence ID" value="NZ_UHID01000001.1"/>
</dbReference>
<dbReference type="GeneID" id="95070334"/>
<dbReference type="GO" id="GO:0003677">
    <property type="term" value="F:DNA binding"/>
    <property type="evidence" value="ECO:0007669"/>
    <property type="project" value="InterPro"/>
</dbReference>
<gene>
    <name evidence="2" type="ORF">NCTC7807_00554</name>
</gene>